<reference evidence="1" key="1">
    <citation type="submission" date="2018-05" db="EMBL/GenBank/DDBJ databases">
        <authorList>
            <person name="Lanie J.A."/>
            <person name="Ng W.-L."/>
            <person name="Kazmierczak K.M."/>
            <person name="Andrzejewski T.M."/>
            <person name="Davidsen T.M."/>
            <person name="Wayne K.J."/>
            <person name="Tettelin H."/>
            <person name="Glass J.I."/>
            <person name="Rusch D."/>
            <person name="Podicherti R."/>
            <person name="Tsui H.-C.T."/>
            <person name="Winkler M.E."/>
        </authorList>
    </citation>
    <scope>NUCLEOTIDE SEQUENCE</scope>
</reference>
<dbReference type="EMBL" id="UINC01093317">
    <property type="protein sequence ID" value="SVC47644.1"/>
    <property type="molecule type" value="Genomic_DNA"/>
</dbReference>
<evidence type="ECO:0008006" key="2">
    <source>
        <dbReference type="Google" id="ProtNLM"/>
    </source>
</evidence>
<proteinExistence type="predicted"/>
<organism evidence="1">
    <name type="scientific">marine metagenome</name>
    <dbReference type="NCBI Taxonomy" id="408172"/>
    <lineage>
        <taxon>unclassified sequences</taxon>
        <taxon>metagenomes</taxon>
        <taxon>ecological metagenomes</taxon>
    </lineage>
</organism>
<protein>
    <recommendedName>
        <fullName evidence="2">Gfo/Idh/MocA-like oxidoreductase C-terminal domain-containing protein</fullName>
    </recommendedName>
</protein>
<evidence type="ECO:0000313" key="1">
    <source>
        <dbReference type="EMBL" id="SVC47644.1"/>
    </source>
</evidence>
<gene>
    <name evidence="1" type="ORF">METZ01_LOCUS300498</name>
</gene>
<feature type="non-terminal residue" evidence="1">
    <location>
        <position position="1"/>
    </location>
</feature>
<dbReference type="AlphaFoldDB" id="A0A382MFB6"/>
<sequence>HVKFQNGAIGYLLSQRGDTTFGLGGWWSVEVGGTRGTFCIENCIEKVTFWPAPGTEGAAAPEKLGVGASPGPVVHESGQSDFGATFPLRIHAFLEDVTNQVPLNQIRASGRDALATLEYTWAAIESYEQGGILVRPHPLPTLKGNPVTQNG</sequence>
<accession>A0A382MFB6</accession>
<name>A0A382MFB6_9ZZZZ</name>
<dbReference type="Gene3D" id="3.30.360.10">
    <property type="entry name" value="Dihydrodipicolinate Reductase, domain 2"/>
    <property type="match status" value="1"/>
</dbReference>